<keyword evidence="8" id="KW-1185">Reference proteome</keyword>
<comment type="subcellular location">
    <subcellularLocation>
        <location evidence="4">Cell membrane</location>
        <topology evidence="4">Lipid-anchor</topology>
    </subcellularLocation>
    <subcellularLocation>
        <location evidence="4">Membrane</location>
        <location evidence="4">Caveola</location>
    </subcellularLocation>
</comment>
<gene>
    <name evidence="6" type="ORF">KP509_35G061600</name>
    <name evidence="7" type="ORF">KP509_35G061700</name>
</gene>
<accession>A0A8T2QHJ5</accession>
<dbReference type="InterPro" id="IPR036013">
    <property type="entry name" value="Band_7/SPFH_dom_sf"/>
</dbReference>
<evidence type="ECO:0000259" key="5">
    <source>
        <dbReference type="Pfam" id="PF01145"/>
    </source>
</evidence>
<evidence type="ECO:0000313" key="6">
    <source>
        <dbReference type="EMBL" id="KAH7283118.1"/>
    </source>
</evidence>
<reference evidence="6" key="1">
    <citation type="submission" date="2021-08" db="EMBL/GenBank/DDBJ databases">
        <title>WGS assembly of Ceratopteris richardii.</title>
        <authorList>
            <person name="Marchant D.B."/>
            <person name="Chen G."/>
            <person name="Jenkins J."/>
            <person name="Shu S."/>
            <person name="Leebens-Mack J."/>
            <person name="Grimwood J."/>
            <person name="Schmutz J."/>
            <person name="Soltis P."/>
            <person name="Soltis D."/>
            <person name="Chen Z.-H."/>
        </authorList>
    </citation>
    <scope>NUCLEOTIDE SEQUENCE</scope>
    <source>
        <strain evidence="6">Whitten #5841</strain>
        <tissue evidence="6">Leaf</tissue>
    </source>
</reference>
<dbReference type="Pfam" id="PF01145">
    <property type="entry name" value="Band_7"/>
    <property type="match status" value="1"/>
</dbReference>
<dbReference type="AlphaFoldDB" id="A0A8T2QHJ5"/>
<dbReference type="OrthoDB" id="6080404at2759"/>
<evidence type="ECO:0000313" key="7">
    <source>
        <dbReference type="EMBL" id="KAH7283119.1"/>
    </source>
</evidence>
<comment type="similarity">
    <text evidence="1 4">Belongs to the band 7/mec-2 family. Flotillin subfamily.</text>
</comment>
<dbReference type="EMBL" id="CM035440">
    <property type="protein sequence ID" value="KAH7283118.1"/>
    <property type="molecule type" value="Genomic_DNA"/>
</dbReference>
<sequence>MVWRIAAASEFLVITGSGIPDIKLAKKAWIYPGQSFSRIDMTPVNYEFDVQAMSAEKLPFKLPAVFTIGPRADDPEALIKYARLVHSQGKHSAHVNDLVKGIIEGETRVLAASMTMEEIFKGTKEFKSEVFDKVQLELDEFGLRIYNANVKQLVDIPGHEYFSFLGQRVQQEAANAAKVAVAEAKYKGDVGEKERKGLTLQNAAKVDAETKVLSLKQQQIARQQELQTDAETKVFENTRKAEIAMADAELAKKSAFWSQEAEVAKIQSVNAAKMKEAELQRELQIRYGETETERLRASEVVPATIKYEKSIQDAKSQVVQRKQAAEATLFENQRQSDAITYQAERTAEARKQAADAEAYAIVKAADAKLYETQKQAEGLMAMAEAKAAMVGMLLNELKGEYRSLHDFLLLDLGVYQDMARINAEAIKGLSPKISIWDTSSNPHSAGVDNGMAGSSCNNALEQLSHIYKALPPLLSTVQEQTGITPSPFIGSLPP</sequence>
<feature type="domain" description="Band 7" evidence="5">
    <location>
        <begin position="11"/>
        <end position="184"/>
    </location>
</feature>
<proteinExistence type="inferred from homology"/>
<dbReference type="InterPro" id="IPR027705">
    <property type="entry name" value="Flotillin_fam"/>
</dbReference>
<evidence type="ECO:0000313" key="8">
    <source>
        <dbReference type="Proteomes" id="UP000825935"/>
    </source>
</evidence>
<dbReference type="Proteomes" id="UP000825935">
    <property type="component" value="Chromosome 35"/>
</dbReference>
<dbReference type="CDD" id="cd03399">
    <property type="entry name" value="SPFH_flotillin"/>
    <property type="match status" value="1"/>
</dbReference>
<dbReference type="OMA" id="DKEVMTC"/>
<keyword evidence="3 4" id="KW-0472">Membrane</keyword>
<evidence type="ECO:0000256" key="1">
    <source>
        <dbReference type="ARBA" id="ARBA00007161"/>
    </source>
</evidence>
<dbReference type="PANTHER" id="PTHR13806">
    <property type="entry name" value="FLOTILLIN-RELATED"/>
    <property type="match status" value="1"/>
</dbReference>
<evidence type="ECO:0000256" key="3">
    <source>
        <dbReference type="ARBA" id="ARBA00023136"/>
    </source>
</evidence>
<keyword evidence="2 4" id="KW-1003">Cell membrane</keyword>
<dbReference type="InterPro" id="IPR001107">
    <property type="entry name" value="Band_7"/>
</dbReference>
<protein>
    <recommendedName>
        <fullName evidence="4">Flotillin-like</fullName>
    </recommendedName>
</protein>
<dbReference type="SUPFAM" id="SSF117892">
    <property type="entry name" value="Band 7/SPFH domain"/>
    <property type="match status" value="1"/>
</dbReference>
<evidence type="ECO:0000256" key="2">
    <source>
        <dbReference type="ARBA" id="ARBA00022475"/>
    </source>
</evidence>
<comment type="caution">
    <text evidence="6">The sequence shown here is derived from an EMBL/GenBank/DDBJ whole genome shotgun (WGS) entry which is preliminary data.</text>
</comment>
<dbReference type="GO" id="GO:0005901">
    <property type="term" value="C:caveola"/>
    <property type="evidence" value="ECO:0007669"/>
    <property type="project" value="UniProtKB-SubCell"/>
</dbReference>
<organism evidence="6 8">
    <name type="scientific">Ceratopteris richardii</name>
    <name type="common">Triangle waterfern</name>
    <dbReference type="NCBI Taxonomy" id="49495"/>
    <lineage>
        <taxon>Eukaryota</taxon>
        <taxon>Viridiplantae</taxon>
        <taxon>Streptophyta</taxon>
        <taxon>Embryophyta</taxon>
        <taxon>Tracheophyta</taxon>
        <taxon>Polypodiopsida</taxon>
        <taxon>Polypodiidae</taxon>
        <taxon>Polypodiales</taxon>
        <taxon>Pteridineae</taxon>
        <taxon>Pteridaceae</taxon>
        <taxon>Parkerioideae</taxon>
        <taxon>Ceratopteris</taxon>
    </lineage>
</organism>
<dbReference type="Gene3D" id="3.30.479.30">
    <property type="entry name" value="Band 7 domain"/>
    <property type="match status" value="1"/>
</dbReference>
<dbReference type="PANTHER" id="PTHR13806:SF31">
    <property type="entry name" value="FLOTILLIN-LIKE PROTEIN 1-RELATED"/>
    <property type="match status" value="1"/>
</dbReference>
<dbReference type="EMBL" id="CM035440">
    <property type="protein sequence ID" value="KAH7283119.1"/>
    <property type="molecule type" value="Genomic_DNA"/>
</dbReference>
<evidence type="ECO:0000256" key="4">
    <source>
        <dbReference type="RuleBase" id="RU366054"/>
    </source>
</evidence>
<name>A0A8T2QHJ5_CERRI</name>